<evidence type="ECO:0000313" key="1">
    <source>
        <dbReference type="EMBL" id="KAF6022034.1"/>
    </source>
</evidence>
<reference evidence="1" key="1">
    <citation type="submission" date="2020-06" db="EMBL/GenBank/DDBJ databases">
        <title>Draft genome of Bugula neritina, a colonial animal packing powerful symbionts and potential medicines.</title>
        <authorList>
            <person name="Rayko M."/>
        </authorList>
    </citation>
    <scope>NUCLEOTIDE SEQUENCE [LARGE SCALE GENOMIC DNA]</scope>
    <source>
        <strain evidence="1">Kwan_BN1</strain>
    </source>
</reference>
<comment type="caution">
    <text evidence="1">The sequence shown here is derived from an EMBL/GenBank/DDBJ whole genome shotgun (WGS) entry which is preliminary data.</text>
</comment>
<name>A0A7J7J8H4_BUGNE</name>
<gene>
    <name evidence="1" type="ORF">EB796_019655</name>
</gene>
<keyword evidence="2" id="KW-1185">Reference proteome</keyword>
<organism evidence="1 2">
    <name type="scientific">Bugula neritina</name>
    <name type="common">Brown bryozoan</name>
    <name type="synonym">Sertularia neritina</name>
    <dbReference type="NCBI Taxonomy" id="10212"/>
    <lineage>
        <taxon>Eukaryota</taxon>
        <taxon>Metazoa</taxon>
        <taxon>Spiralia</taxon>
        <taxon>Lophotrochozoa</taxon>
        <taxon>Bryozoa</taxon>
        <taxon>Gymnolaemata</taxon>
        <taxon>Cheilostomatida</taxon>
        <taxon>Flustrina</taxon>
        <taxon>Buguloidea</taxon>
        <taxon>Bugulidae</taxon>
        <taxon>Bugula</taxon>
    </lineage>
</organism>
<dbReference type="EMBL" id="VXIV02002913">
    <property type="protein sequence ID" value="KAF6022034.1"/>
    <property type="molecule type" value="Genomic_DNA"/>
</dbReference>
<accession>A0A7J7J8H4</accession>
<evidence type="ECO:0000313" key="2">
    <source>
        <dbReference type="Proteomes" id="UP000593567"/>
    </source>
</evidence>
<dbReference type="AlphaFoldDB" id="A0A7J7J8H4"/>
<protein>
    <submittedName>
        <fullName evidence="1">Uncharacterized protein</fullName>
    </submittedName>
</protein>
<dbReference type="Proteomes" id="UP000593567">
    <property type="component" value="Unassembled WGS sequence"/>
</dbReference>
<proteinExistence type="predicted"/>
<sequence length="82" mass="9277">MSRCVYIALSYRRAMFSCQSVVVIVMATVCCHDIDVFRLATDCVIVGWISVTANHRAPERRTQTKEGKNFLQKIRVSQIASP</sequence>